<keyword evidence="4" id="KW-1185">Reference proteome</keyword>
<dbReference type="GO" id="GO:0005096">
    <property type="term" value="F:GTPase activator activity"/>
    <property type="evidence" value="ECO:0007669"/>
    <property type="project" value="InterPro"/>
</dbReference>
<evidence type="ECO:0000259" key="2">
    <source>
        <dbReference type="Pfam" id="PF25767"/>
    </source>
</evidence>
<proteinExistence type="predicted"/>
<evidence type="ECO:0000313" key="4">
    <source>
        <dbReference type="Proteomes" id="UP000467700"/>
    </source>
</evidence>
<dbReference type="OrthoDB" id="1735853at2759"/>
<dbReference type="InterPro" id="IPR016024">
    <property type="entry name" value="ARM-type_fold"/>
</dbReference>
<dbReference type="Pfam" id="PF25767">
    <property type="entry name" value="ARM_TBCD_2nd"/>
    <property type="match status" value="1"/>
</dbReference>
<dbReference type="GO" id="GO:0007023">
    <property type="term" value="P:post-chaperonin tubulin folding pathway"/>
    <property type="evidence" value="ECO:0007669"/>
    <property type="project" value="InterPro"/>
</dbReference>
<evidence type="ECO:0000313" key="3">
    <source>
        <dbReference type="EMBL" id="CAA7261517.1"/>
    </source>
</evidence>
<dbReference type="Proteomes" id="UP000467700">
    <property type="component" value="Unassembled WGS sequence"/>
</dbReference>
<dbReference type="PANTHER" id="PTHR12658">
    <property type="entry name" value="BETA-TUBULIN COFACTOR D"/>
    <property type="match status" value="1"/>
</dbReference>
<dbReference type="InterPro" id="IPR011989">
    <property type="entry name" value="ARM-like"/>
</dbReference>
<evidence type="ECO:0000256" key="1">
    <source>
        <dbReference type="PROSITE-ProRule" id="PRU00103"/>
    </source>
</evidence>
<dbReference type="Pfam" id="PF23579">
    <property type="entry name" value="ARM_TBCD"/>
    <property type="match status" value="1"/>
</dbReference>
<sequence>MAEGVEEGKHFAAFERLGELKEIQESLLALDLLQEPTEDEQMKESFNLQRFSAVLAEYQEQSYLLDPYLEQLVTPVVERLKGFANTAIDNPTKKGSYTRVDHVATLLYYYVKFRGVKTIIRFFPHEIADLSIVVDYIQIPDGLIHLSYAWALRYTLLLWLYIICIIPFDLAQFDEPDKIGHTGSILQSFAKNNLGKAGLEREGAALLLSRLYMRKDTGSGFREFVEWTQGFLQGTDDIFTTIGVLQVLCEVAKSGSAEQVQAELVNLGSISNIIQASSTLPTNTLVRKYKTKLIARVGLRLLPGRSSLRRRNGARALDGGIVSDEIELEEIEVPEDVEGILEQLFGDLQDKDTIVRWSAAKGIARIAERLPTDFCNQVLETLLGLFEIHSIAAATLYDLPAIAEGIWHGACLACAEMARRNLVEPQYLPQLIGWLSKALYFDLRKGAHSIGSNVRDAAAYVLWALARTQDQSSLVPHATNLAQRLTAVALFDREVHIRRAASAAFQEHVGRTSLFPHGIDVLGKTDFYAVSIRKHAFLVAAPQVAVHAEYRRFLFDHVLDVVLRHWDLGMRELGSQSLRLICSQDLHTLIPLAIDKSVRLLESLDSTDVHGGLAALCEVAIAYKESIEDSSELEDLLRGVFKHLNLVPEKTFTTTRNELIASAACRLIAASITVTEIKLGPDSSVPTWKTVVEIGLKHRHPSVQEAAADAMSAISNLTDYSSDISR</sequence>
<accession>A0A8S0XNY7</accession>
<name>A0A8S0XNY7_CYCAE</name>
<dbReference type="GO" id="GO:0000226">
    <property type="term" value="P:microtubule cytoskeleton organization"/>
    <property type="evidence" value="ECO:0007669"/>
    <property type="project" value="TreeGrafter"/>
</dbReference>
<protein>
    <recommendedName>
        <fullName evidence="2">Tubulin-folding cofactor D ARM repeats domain-containing protein</fullName>
    </recommendedName>
</protein>
<feature type="repeat" description="HEAT" evidence="1">
    <location>
        <begin position="340"/>
        <end position="377"/>
    </location>
</feature>
<feature type="domain" description="Tubulin-folding cofactor D ARM repeats" evidence="2">
    <location>
        <begin position="326"/>
        <end position="519"/>
    </location>
</feature>
<reference evidence="3 4" key="1">
    <citation type="submission" date="2020-01" db="EMBL/GenBank/DDBJ databases">
        <authorList>
            <person name="Gupta K D."/>
        </authorList>
    </citation>
    <scope>NUCLEOTIDE SEQUENCE [LARGE SCALE GENOMIC DNA]</scope>
</reference>
<dbReference type="GO" id="GO:0007021">
    <property type="term" value="P:tubulin complex assembly"/>
    <property type="evidence" value="ECO:0007669"/>
    <property type="project" value="InterPro"/>
</dbReference>
<dbReference type="AlphaFoldDB" id="A0A8S0XNY7"/>
<dbReference type="PROSITE" id="PS50077">
    <property type="entry name" value="HEAT_REPEAT"/>
    <property type="match status" value="1"/>
</dbReference>
<dbReference type="Gene3D" id="1.25.10.10">
    <property type="entry name" value="Leucine-rich Repeat Variant"/>
    <property type="match status" value="1"/>
</dbReference>
<gene>
    <name evidence="3" type="ORF">AAE3_LOCUS3685</name>
</gene>
<dbReference type="PANTHER" id="PTHR12658:SF0">
    <property type="entry name" value="TUBULIN-SPECIFIC CHAPERONE D"/>
    <property type="match status" value="1"/>
</dbReference>
<dbReference type="SUPFAM" id="SSF48371">
    <property type="entry name" value="ARM repeat"/>
    <property type="match status" value="1"/>
</dbReference>
<dbReference type="InterPro" id="IPR033162">
    <property type="entry name" value="TBCD"/>
</dbReference>
<dbReference type="InterPro" id="IPR021133">
    <property type="entry name" value="HEAT_type_2"/>
</dbReference>
<dbReference type="EMBL" id="CACVBS010000033">
    <property type="protein sequence ID" value="CAA7261517.1"/>
    <property type="molecule type" value="Genomic_DNA"/>
</dbReference>
<organism evidence="3 4">
    <name type="scientific">Cyclocybe aegerita</name>
    <name type="common">Black poplar mushroom</name>
    <name type="synonym">Agrocybe aegerita</name>
    <dbReference type="NCBI Taxonomy" id="1973307"/>
    <lineage>
        <taxon>Eukaryota</taxon>
        <taxon>Fungi</taxon>
        <taxon>Dikarya</taxon>
        <taxon>Basidiomycota</taxon>
        <taxon>Agaricomycotina</taxon>
        <taxon>Agaricomycetes</taxon>
        <taxon>Agaricomycetidae</taxon>
        <taxon>Agaricales</taxon>
        <taxon>Agaricineae</taxon>
        <taxon>Bolbitiaceae</taxon>
        <taxon>Cyclocybe</taxon>
    </lineage>
</organism>
<dbReference type="InterPro" id="IPR058033">
    <property type="entry name" value="ARM_TBCD_2nd"/>
</dbReference>
<comment type="caution">
    <text evidence="3">The sequence shown here is derived from an EMBL/GenBank/DDBJ whole genome shotgun (WGS) entry which is preliminary data.</text>
</comment>
<dbReference type="GO" id="GO:0048487">
    <property type="term" value="F:beta-tubulin binding"/>
    <property type="evidence" value="ECO:0007669"/>
    <property type="project" value="InterPro"/>
</dbReference>